<dbReference type="EMBL" id="AZIM01003385">
    <property type="protein sequence ID" value="ETE62222.1"/>
    <property type="molecule type" value="Genomic_DNA"/>
</dbReference>
<accession>V8NL11</accession>
<feature type="region of interest" description="Disordered" evidence="1">
    <location>
        <begin position="231"/>
        <end position="261"/>
    </location>
</feature>
<organism evidence="2 3">
    <name type="scientific">Ophiophagus hannah</name>
    <name type="common">King cobra</name>
    <name type="synonym">Naja hannah</name>
    <dbReference type="NCBI Taxonomy" id="8665"/>
    <lineage>
        <taxon>Eukaryota</taxon>
        <taxon>Metazoa</taxon>
        <taxon>Chordata</taxon>
        <taxon>Craniata</taxon>
        <taxon>Vertebrata</taxon>
        <taxon>Euteleostomi</taxon>
        <taxon>Lepidosauria</taxon>
        <taxon>Squamata</taxon>
        <taxon>Bifurcata</taxon>
        <taxon>Unidentata</taxon>
        <taxon>Episquamata</taxon>
        <taxon>Toxicofera</taxon>
        <taxon>Serpentes</taxon>
        <taxon>Colubroidea</taxon>
        <taxon>Elapidae</taxon>
        <taxon>Elapinae</taxon>
        <taxon>Ophiophagus</taxon>
    </lineage>
</organism>
<name>V8NL11_OPHHA</name>
<comment type="caution">
    <text evidence="2">The sequence shown here is derived from an EMBL/GenBank/DDBJ whole genome shotgun (WGS) entry which is preliminary data.</text>
</comment>
<keyword evidence="3" id="KW-1185">Reference proteome</keyword>
<evidence type="ECO:0000256" key="1">
    <source>
        <dbReference type="SAM" id="MobiDB-lite"/>
    </source>
</evidence>
<feature type="non-terminal residue" evidence="2">
    <location>
        <position position="1"/>
    </location>
</feature>
<gene>
    <name evidence="2" type="ORF">L345_12029</name>
</gene>
<evidence type="ECO:0000313" key="2">
    <source>
        <dbReference type="EMBL" id="ETE62222.1"/>
    </source>
</evidence>
<protein>
    <submittedName>
        <fullName evidence="2">Uncharacterized protein</fullName>
    </submittedName>
</protein>
<dbReference type="Proteomes" id="UP000018936">
    <property type="component" value="Unassembled WGS sequence"/>
</dbReference>
<sequence length="261" mass="29819">MWFTRYCQPQTVGAVSPSAVRTHAWQRHTRRLLQKPRGRPPSAASAHVCFLPPAFFFWWGVGNPSPRRRNCSSFRTLRGRPALFLERPRAVGKGRTLARRRMRAGKVKGDEAPDNEDYYSLLNEIRPPPGIRSEAIRDREALGRAPWEARPVIDRTEAGGDFELRSSRFWRFSRRGGAQKALWEDPLEHCPVLRLLLPHWVSESLQLLTRSFLVDLARQAVAKEDHVTLGHSNESAAKPDLRLGSSPVLNWPEGKIKSERH</sequence>
<reference evidence="2 3" key="1">
    <citation type="journal article" date="2013" name="Proc. Natl. Acad. Sci. U.S.A.">
        <title>The king cobra genome reveals dynamic gene evolution and adaptation in the snake venom system.</title>
        <authorList>
            <person name="Vonk F.J."/>
            <person name="Casewell N.R."/>
            <person name="Henkel C.V."/>
            <person name="Heimberg A.M."/>
            <person name="Jansen H.J."/>
            <person name="McCleary R.J."/>
            <person name="Kerkkamp H.M."/>
            <person name="Vos R.A."/>
            <person name="Guerreiro I."/>
            <person name="Calvete J.J."/>
            <person name="Wuster W."/>
            <person name="Woods A.E."/>
            <person name="Logan J.M."/>
            <person name="Harrison R.A."/>
            <person name="Castoe T.A."/>
            <person name="de Koning A.P."/>
            <person name="Pollock D.D."/>
            <person name="Yandell M."/>
            <person name="Calderon D."/>
            <person name="Renjifo C."/>
            <person name="Currier R.B."/>
            <person name="Salgado D."/>
            <person name="Pla D."/>
            <person name="Sanz L."/>
            <person name="Hyder A.S."/>
            <person name="Ribeiro J.M."/>
            <person name="Arntzen J.W."/>
            <person name="van den Thillart G.E."/>
            <person name="Boetzer M."/>
            <person name="Pirovano W."/>
            <person name="Dirks R.P."/>
            <person name="Spaink H.P."/>
            <person name="Duboule D."/>
            <person name="McGlinn E."/>
            <person name="Kini R.M."/>
            <person name="Richardson M.K."/>
        </authorList>
    </citation>
    <scope>NUCLEOTIDE SEQUENCE</scope>
    <source>
        <tissue evidence="2">Blood</tissue>
    </source>
</reference>
<dbReference type="AlphaFoldDB" id="V8NL11"/>
<evidence type="ECO:0000313" key="3">
    <source>
        <dbReference type="Proteomes" id="UP000018936"/>
    </source>
</evidence>
<proteinExistence type="predicted"/>